<dbReference type="InterPro" id="IPR006315">
    <property type="entry name" value="OM_autotransptr_brl_dom"/>
</dbReference>
<comment type="caution">
    <text evidence="5">The sequence shown here is derived from an EMBL/GenBank/DDBJ whole genome shotgun (WGS) entry which is preliminary data.</text>
</comment>
<dbReference type="PANTHER" id="PTHR35037:SF3">
    <property type="entry name" value="C-TERMINAL REGION OF AIDA-LIKE PROTEIN"/>
    <property type="match status" value="1"/>
</dbReference>
<evidence type="ECO:0000313" key="6">
    <source>
        <dbReference type="Proteomes" id="UP001418637"/>
    </source>
</evidence>
<organism evidence="5 6">
    <name type="scientific">Hohaiivirga grylli</name>
    <dbReference type="NCBI Taxonomy" id="3133970"/>
    <lineage>
        <taxon>Bacteria</taxon>
        <taxon>Pseudomonadati</taxon>
        <taxon>Pseudomonadota</taxon>
        <taxon>Alphaproteobacteria</taxon>
        <taxon>Hyphomicrobiales</taxon>
        <taxon>Methylobacteriaceae</taxon>
        <taxon>Hohaiivirga</taxon>
    </lineage>
</organism>
<dbReference type="PANTHER" id="PTHR35037">
    <property type="entry name" value="C-TERMINAL REGION OF AIDA-LIKE PROTEIN"/>
    <property type="match status" value="1"/>
</dbReference>
<dbReference type="Pfam" id="PF03797">
    <property type="entry name" value="Autotransporter"/>
    <property type="match status" value="1"/>
</dbReference>
<dbReference type="EMBL" id="JBBYXI010000001">
    <property type="protein sequence ID" value="MEN3929913.1"/>
    <property type="molecule type" value="Genomic_DNA"/>
</dbReference>
<protein>
    <submittedName>
        <fullName evidence="5">Autotransporter outer membrane beta-barrel domain-containing protein</fullName>
    </submittedName>
</protein>
<dbReference type="Gene3D" id="2.40.128.130">
    <property type="entry name" value="Autotransporter beta-domain"/>
    <property type="match status" value="1"/>
</dbReference>
<dbReference type="InterPro" id="IPR005546">
    <property type="entry name" value="Autotransporte_beta"/>
</dbReference>
<feature type="domain" description="Autotransporter" evidence="4">
    <location>
        <begin position="1048"/>
        <end position="1332"/>
    </location>
</feature>
<dbReference type="NCBIfam" id="TIGR02601">
    <property type="entry name" value="autotrns_rpt"/>
    <property type="match status" value="1"/>
</dbReference>
<evidence type="ECO:0000313" key="5">
    <source>
        <dbReference type="EMBL" id="MEN3929913.1"/>
    </source>
</evidence>
<keyword evidence="1 3" id="KW-0732">Signal</keyword>
<dbReference type="Pfam" id="PF18883">
    <property type="entry name" value="AC_1"/>
    <property type="match status" value="1"/>
</dbReference>
<dbReference type="Pfam" id="PF12951">
    <property type="entry name" value="PATR"/>
    <property type="match status" value="2"/>
</dbReference>
<evidence type="ECO:0000256" key="2">
    <source>
        <dbReference type="SAM" id="MobiDB-lite"/>
    </source>
</evidence>
<accession>A0ABV0BG27</accession>
<dbReference type="InterPro" id="IPR036709">
    <property type="entry name" value="Autotransporte_beta_dom_sf"/>
</dbReference>
<feature type="signal peptide" evidence="3">
    <location>
        <begin position="1"/>
        <end position="32"/>
    </location>
</feature>
<feature type="compositionally biased region" description="Gly residues" evidence="2">
    <location>
        <begin position="952"/>
        <end position="970"/>
    </location>
</feature>
<dbReference type="InterPro" id="IPR051551">
    <property type="entry name" value="Autotransporter_adhesion"/>
</dbReference>
<sequence length="1332" mass="135425">MRFRTLSRKLLTAGSLAALLAGTASLAFSANAQSVWTGNTSNDWFVGTNWSTGSSPTDADIVIINGGTNNAAIISNPSTPAMTGNLYIGSTVAGNGIGTGSGYLNIQANSSLISDGNLVIGQGQGAEGTLVTENDVSISVADSLLIGTEGGTGHFTLNNAGNLYVANQTIIGDGAGSNGTLTLNSSSASISGMGPDPEHPIASVSVGTNGGTGTLEITADDSEAYSADISISENMIMGDGSGSKGTLTLKGSTAYLYVGGLLSAGTNSGTAEINLSNEDAPYLSQMYQAHASNFLLGADGGTGILNISANANFLTMIYGILGRGTGSSAIANITGGGSLVFSSSDGGGVYNPTSTIALDGGTATLNVSGIGSFTQNSALVFQNGMSLGQGTDSVGTINVFSSGKLTTQTGMFNQFEGNHQILLGVDGGTGNINVSGNDSVWYVGSDSYAMNRDDPDNNPPANLYIGYTGTGNVTISDNALLSVGWLQRDSNCGDTGCYFIVSDYGGTGTIHIADQAGSTGNLNIGAAPGNAPAASGTILAASIQFGDGNGALNFNLTDTDFQFTIPVSGNGTIANYAGTTWLAADNSGFSGATNLYGGTLGLENSNSLGTSLVSVLGNAVLAYNDAVSIDNGIKITENYTLTALTSGGFSASQNGVISGTGNFSKTGTGTLMLTGTNTYTGKTTVSEGVLALSGTGSISESSVVQVDSIFDITAVTSGSSEIKSLSGGGQVLLGENDLVITSANDTFSGVISGNGGLQVTGGTETLSGANTYLGDTIVSGGTLRAGAQNTFSSSSAVTTSTGGMLDLNGYSQSIAALTNGGVVRTGGTPPGTVLTVNGNYIGTGGTLILNTMLGADSSPTDQLVVSGAGNTASGTTNLVINNVNGSGALTTGNGIPVVVGTNGGSVADATFVQSSRIAAGAYEYTLYQNGINGDSNDGNWYLRNVLATDGNNGGTDGGDNGSGNGGGAGTDTGSSGTTNTFMPDYRVEVPLATSILPIAVEYGYSMLGTLHERNGGAVPQGRMSSYDELTVRGKSGKPAVIRTHRAAPQQWFSGAWGRLIGDRGLRDTNNFSKNGPKYDYTFAGLQAGLDIYSRETAQGVDKAGVYVGYGNISANVKGAYGNKAGTIDMDAYTVGAYWTHIATQGWYTDAVIQGTWYSADATSVYGQKLKPDGFGFIASLEGGYSFYLGNGLTFEPQAQIAYQHTSFDKFSDAYGRFSIEDGKSLRGRIGARLSKTWNMSETGKPRAITTWVRANIWHEFMGNTKTTTTNLYGLNGVTIPSDLGGTWAEIGAGVSAQVSDNVSLFTTGSYNHSLDNKGRQSWNGRLGATIRW</sequence>
<name>A0ABV0BG27_9HYPH</name>
<reference evidence="5 6" key="1">
    <citation type="submission" date="2024-04" db="EMBL/GenBank/DDBJ databases">
        <title>A novel species isolated from cricket.</title>
        <authorList>
            <person name="Wang H.-C."/>
        </authorList>
    </citation>
    <scope>NUCLEOTIDE SEQUENCE [LARGE SCALE GENOMIC DNA]</scope>
    <source>
        <strain evidence="5 6">WL0021</strain>
    </source>
</reference>
<dbReference type="PROSITE" id="PS51208">
    <property type="entry name" value="AUTOTRANSPORTER"/>
    <property type="match status" value="1"/>
</dbReference>
<dbReference type="SUPFAM" id="SSF51126">
    <property type="entry name" value="Pectin lyase-like"/>
    <property type="match status" value="2"/>
</dbReference>
<dbReference type="RefSeq" id="WP_346335889.1">
    <property type="nucleotide sequence ID" value="NZ_JBBYXI010000001.1"/>
</dbReference>
<feature type="compositionally biased region" description="Low complexity" evidence="2">
    <location>
        <begin position="971"/>
        <end position="980"/>
    </location>
</feature>
<dbReference type="Proteomes" id="UP001418637">
    <property type="component" value="Unassembled WGS sequence"/>
</dbReference>
<gene>
    <name evidence="5" type="ORF">WJT86_02410</name>
</gene>
<evidence type="ECO:0000256" key="1">
    <source>
        <dbReference type="ARBA" id="ARBA00022729"/>
    </source>
</evidence>
<feature type="chain" id="PRO_5047378493" evidence="3">
    <location>
        <begin position="33"/>
        <end position="1332"/>
    </location>
</feature>
<dbReference type="NCBIfam" id="TIGR01414">
    <property type="entry name" value="autotrans_barl"/>
    <property type="match status" value="1"/>
</dbReference>
<dbReference type="SUPFAM" id="SSF103515">
    <property type="entry name" value="Autotransporter"/>
    <property type="match status" value="1"/>
</dbReference>
<dbReference type="CDD" id="cd01344">
    <property type="entry name" value="PL2_Passenger_AT"/>
    <property type="match status" value="1"/>
</dbReference>
<dbReference type="Gene3D" id="2.160.20.20">
    <property type="match status" value="1"/>
</dbReference>
<dbReference type="InterPro" id="IPR012332">
    <property type="entry name" value="Autotransporter_pectin_lyase_C"/>
</dbReference>
<dbReference type="SMART" id="SM00869">
    <property type="entry name" value="Autotransporter"/>
    <property type="match status" value="1"/>
</dbReference>
<dbReference type="InterPro" id="IPR043990">
    <property type="entry name" value="AC_1"/>
</dbReference>
<proteinExistence type="predicted"/>
<evidence type="ECO:0000259" key="4">
    <source>
        <dbReference type="PROSITE" id="PS51208"/>
    </source>
</evidence>
<evidence type="ECO:0000256" key="3">
    <source>
        <dbReference type="SAM" id="SignalP"/>
    </source>
</evidence>
<keyword evidence="6" id="KW-1185">Reference proteome</keyword>
<feature type="region of interest" description="Disordered" evidence="2">
    <location>
        <begin position="952"/>
        <end position="981"/>
    </location>
</feature>
<dbReference type="InterPro" id="IPR013425">
    <property type="entry name" value="Autotrns_rpt"/>
</dbReference>
<dbReference type="InterPro" id="IPR011050">
    <property type="entry name" value="Pectin_lyase_fold/virulence"/>
</dbReference>